<dbReference type="Gene3D" id="2.40.10.340">
    <property type="entry name" value="Rod shape-determining protein MreC, domain 1"/>
    <property type="match status" value="1"/>
</dbReference>
<dbReference type="PANTHER" id="PTHR34138">
    <property type="entry name" value="CELL SHAPE-DETERMINING PROTEIN MREC"/>
    <property type="match status" value="1"/>
</dbReference>
<keyword evidence="3" id="KW-1185">Reference proteome</keyword>
<dbReference type="EMBL" id="CP007481">
    <property type="protein sequence ID" value="AHX11649.1"/>
    <property type="molecule type" value="Genomic_DNA"/>
</dbReference>
<dbReference type="GO" id="GO:0005886">
    <property type="term" value="C:plasma membrane"/>
    <property type="evidence" value="ECO:0007669"/>
    <property type="project" value="TreeGrafter"/>
</dbReference>
<dbReference type="OrthoDB" id="9808025at2"/>
<protein>
    <submittedName>
        <fullName evidence="2">Rod shape-determining MreC family protein</fullName>
    </submittedName>
</protein>
<evidence type="ECO:0000259" key="1">
    <source>
        <dbReference type="Pfam" id="PF04085"/>
    </source>
</evidence>
<accession>X5HKR2</accession>
<feature type="domain" description="Rod shape-determining protein MreC beta-barrel core" evidence="1">
    <location>
        <begin position="130"/>
        <end position="229"/>
    </location>
</feature>
<dbReference type="GO" id="GO:0008360">
    <property type="term" value="P:regulation of cell shape"/>
    <property type="evidence" value="ECO:0007669"/>
    <property type="project" value="InterPro"/>
</dbReference>
<dbReference type="STRING" id="1286528.NHE_0717"/>
<dbReference type="InterPro" id="IPR007221">
    <property type="entry name" value="MreC"/>
</dbReference>
<sequence>MYEYVRVKKSETFLRWIFRVVRRSTSNAFLFSLILCSTSLMVLDLRHAVVIQEVRRAISSIVAKFVEASLIFTKDIQRGSIPEAPEGMEVISKLLICQADNSELRKLLNFVDQYSQKFFSTRIVGNIREHTFMAIRGGNMNVKPDQLVVNEKGVIGKIISVENNLITGMLVTHPHFRIPVISAATQHRFIISGTGECKRLAVSYLEGSLIDGELVLSTIGGSENLPIARFDGETNKLEVLFNGQALNLVSVLLGDE</sequence>
<dbReference type="KEGG" id="nhm:NHE_0717"/>
<dbReference type="PANTHER" id="PTHR34138:SF1">
    <property type="entry name" value="CELL SHAPE-DETERMINING PROTEIN MREC"/>
    <property type="match status" value="1"/>
</dbReference>
<reference evidence="2 3" key="1">
    <citation type="submission" date="2014-03" db="EMBL/GenBank/DDBJ databases">
        <title>Sequencing and Comparison of Genomes and Transcriptome Profiles of Human Ehrlichiosis Agents.</title>
        <authorList>
            <person name="Lin M."/>
            <person name="Daugherty S.C."/>
            <person name="Nagaraj S."/>
            <person name="Cheng Z."/>
            <person name="Xiong Q."/>
            <person name="Lin F.-Y."/>
            <person name="Sengamalay N."/>
            <person name="Ott S."/>
            <person name="Godinez A."/>
            <person name="Tallon L.J."/>
            <person name="Sadzewicz L."/>
            <person name="Fraser C.M."/>
            <person name="Dunning Hotopp J.C."/>
            <person name="Rikihisa Y."/>
        </authorList>
    </citation>
    <scope>NUCLEOTIDE SEQUENCE [LARGE SCALE GENOMIC DNA]</scope>
    <source>
        <strain evidence="2 3">Oregon</strain>
    </source>
</reference>
<organism evidence="2 3">
    <name type="scientific">Neorickettsia helminthoeca str. Oregon</name>
    <dbReference type="NCBI Taxonomy" id="1286528"/>
    <lineage>
        <taxon>Bacteria</taxon>
        <taxon>Pseudomonadati</taxon>
        <taxon>Pseudomonadota</taxon>
        <taxon>Alphaproteobacteria</taxon>
        <taxon>Rickettsiales</taxon>
        <taxon>Anaplasmataceae</taxon>
        <taxon>Neorickettsia</taxon>
    </lineage>
</organism>
<dbReference type="Proteomes" id="UP000023755">
    <property type="component" value="Chromosome"/>
</dbReference>
<proteinExistence type="predicted"/>
<dbReference type="HOGENOM" id="CLU_1085154_0_0_5"/>
<evidence type="ECO:0000313" key="2">
    <source>
        <dbReference type="EMBL" id="AHX11649.1"/>
    </source>
</evidence>
<evidence type="ECO:0000313" key="3">
    <source>
        <dbReference type="Proteomes" id="UP000023755"/>
    </source>
</evidence>
<dbReference type="InterPro" id="IPR055342">
    <property type="entry name" value="MreC_beta-barrel_core"/>
</dbReference>
<dbReference type="AlphaFoldDB" id="X5HKR2"/>
<name>X5HKR2_9RICK</name>
<gene>
    <name evidence="2" type="ORF">NHE_0717</name>
</gene>
<dbReference type="Pfam" id="PF04085">
    <property type="entry name" value="MreC"/>
    <property type="match status" value="1"/>
</dbReference>
<dbReference type="InterPro" id="IPR042177">
    <property type="entry name" value="Cell/Rod_1"/>
</dbReference>
<dbReference type="RefSeq" id="WP_038559931.1">
    <property type="nucleotide sequence ID" value="NZ_CP007481.1"/>
</dbReference>